<dbReference type="Proteomes" id="UP000694915">
    <property type="component" value="Chromosome 26"/>
</dbReference>
<dbReference type="Pfam" id="PF00053">
    <property type="entry name" value="EGF_laminin"/>
    <property type="match status" value="2"/>
</dbReference>
<dbReference type="InterPro" id="IPR002049">
    <property type="entry name" value="LE_dom"/>
</dbReference>
<gene>
    <name evidence="3" type="primary">LOC113457410</name>
</gene>
<dbReference type="RefSeq" id="XP_026640488.1">
    <property type="nucleotide sequence ID" value="XM_026784687.1"/>
</dbReference>
<evidence type="ECO:0000313" key="2">
    <source>
        <dbReference type="Proteomes" id="UP000694915"/>
    </source>
</evidence>
<name>A0ABM1UES6_MICOH</name>
<proteinExistence type="predicted"/>
<feature type="domain" description="Laminin EGF-like" evidence="1">
    <location>
        <begin position="27"/>
        <end position="80"/>
    </location>
</feature>
<evidence type="ECO:0000313" key="3">
    <source>
        <dbReference type="RefSeq" id="XP_026640488.1"/>
    </source>
</evidence>
<keyword evidence="2" id="KW-1185">Reference proteome</keyword>
<organism evidence="2 3">
    <name type="scientific">Microtus ochrogaster</name>
    <name type="common">Prairie vole</name>
    <dbReference type="NCBI Taxonomy" id="79684"/>
    <lineage>
        <taxon>Eukaryota</taxon>
        <taxon>Metazoa</taxon>
        <taxon>Chordata</taxon>
        <taxon>Craniata</taxon>
        <taxon>Vertebrata</taxon>
        <taxon>Euteleostomi</taxon>
        <taxon>Mammalia</taxon>
        <taxon>Eutheria</taxon>
        <taxon>Euarchontoglires</taxon>
        <taxon>Glires</taxon>
        <taxon>Rodentia</taxon>
        <taxon>Myomorpha</taxon>
        <taxon>Muroidea</taxon>
        <taxon>Cricetidae</taxon>
        <taxon>Arvicolinae</taxon>
        <taxon>Microtus</taxon>
    </lineage>
</organism>
<reference evidence="3" key="1">
    <citation type="submission" date="2025-08" db="UniProtKB">
        <authorList>
            <consortium name="RefSeq"/>
        </authorList>
    </citation>
    <scope>IDENTIFICATION</scope>
</reference>
<feature type="domain" description="Laminin EGF-like" evidence="1">
    <location>
        <begin position="2"/>
        <end position="18"/>
    </location>
</feature>
<dbReference type="GeneID" id="113457410"/>
<evidence type="ECO:0000259" key="1">
    <source>
        <dbReference type="Pfam" id="PF00053"/>
    </source>
</evidence>
<dbReference type="Gene3D" id="2.10.25.10">
    <property type="entry name" value="Laminin"/>
    <property type="match status" value="1"/>
</dbReference>
<protein>
    <submittedName>
        <fullName evidence="3">Laminin subunit alpha-1-like</fullName>
    </submittedName>
</protein>
<sequence length="85" mass="9121">MAGDHCKMCPPGYYGKEIGLLGDCTLCSCPHRPPFSFSPTCVLEGDGGFPCDACIPGYEGQYCERCTENGHKEQGTPARCISRGL</sequence>
<accession>A0ABM1UES6</accession>